<dbReference type="PANTHER" id="PTHR47369">
    <property type="entry name" value="BTB/POZ DOMAIN-CONTAINING PROTEIN"/>
    <property type="match status" value="1"/>
</dbReference>
<dbReference type="Gene3D" id="3.30.710.10">
    <property type="entry name" value="Potassium Channel Kv1.1, Chain A"/>
    <property type="match status" value="1"/>
</dbReference>
<feature type="compositionally biased region" description="Polar residues" evidence="1">
    <location>
        <begin position="472"/>
        <end position="489"/>
    </location>
</feature>
<proteinExistence type="predicted"/>
<dbReference type="PANTHER" id="PTHR47369:SF1">
    <property type="entry name" value="BTB_POZ DOMAIN-CONTAINING PROTEIN"/>
    <property type="match status" value="1"/>
</dbReference>
<sequence>MAGTTARKPRTRAPLPPPPPTDILPPMNVQAHLYSSFLNGRNADVILNVRAVGWAVTYRLHAVVLVQAGFFHSLFNSDWRESTSDPAYSQRDCNVNVHFDDPNITRPAFEICVAHLYGGGPDLHISPWLQPTSSFPLTPSWPSPPPNHHVPPKHHPASPRLLLSLIATASYLSIPTLTQHAVTLVLSSIGPYTVCRYLGFAIGRGIGEPEQGEPPCAVGLENIGKALHTTVERSALIVASKAGSHDKNASDLAQPLEGLKANSDDTEESDDDWSTGDLADDAADNFEHGSSFSYPNLGDRIGEACACWLVRWGTDILPLEEDPTNASLFARSPNNRAPAASPPSQAGSITLPSAQSAPVIWSRGGLTARWVQAVISSDEFFVKSEWSRYVFARRVVELRRRQDFVDGTERKKEERVWDELFATGIYYSHMTLEELQKIRKDVSPVTKKSFVPLRVLQQAHWNQSLFRTSITSRSPVGSPRSHSPLQGSSAGVPPSADRELGITVTTQDISLSMNSVAPLSDRSFLTDTDEDPLKRVYYPITTDCSVRMGDSATSFMTPSGSSAEDIFAQNSSTALVSSSPDSGAAGRLQKRSTSELSFFGIQSSRRTAEQIVREDPGGKAKWSENEPFRFSVEFWGVELLKEKSRLHSHTIWYAGSLYNVYVQVVRKKGLQLGVYLHRQSMVDPIPPASAPPAHLGTPSSSFDDLPGFSIPSGGPQSPMASSLGLTTIPLQTTNSRPRDISSSGLSALRPSSSYPNRSAISGSPPPPGSHFLSTSASSASLISRSAPFAPPSPFRDPRPTIRAYFRISCPSPSGTSLTEFSSAPDTFTVSQSWGWKSSACLDISEDEGELNSRGRECSLRATIVMGLV</sequence>
<dbReference type="InterPro" id="IPR000210">
    <property type="entry name" value="BTB/POZ_dom"/>
</dbReference>
<dbReference type="EMBL" id="KL198018">
    <property type="protein sequence ID" value="KDQ19905.1"/>
    <property type="molecule type" value="Genomic_DNA"/>
</dbReference>
<organism evidence="3 4">
    <name type="scientific">Botryobasidium botryosum (strain FD-172 SS1)</name>
    <dbReference type="NCBI Taxonomy" id="930990"/>
    <lineage>
        <taxon>Eukaryota</taxon>
        <taxon>Fungi</taxon>
        <taxon>Dikarya</taxon>
        <taxon>Basidiomycota</taxon>
        <taxon>Agaricomycotina</taxon>
        <taxon>Agaricomycetes</taxon>
        <taxon>Cantharellales</taxon>
        <taxon>Botryobasidiaceae</taxon>
        <taxon>Botryobasidium</taxon>
    </lineage>
</organism>
<feature type="compositionally biased region" description="Low complexity" evidence="1">
    <location>
        <begin position="741"/>
        <end position="753"/>
    </location>
</feature>
<feature type="region of interest" description="Disordered" evidence="1">
    <location>
        <begin position="472"/>
        <end position="497"/>
    </location>
</feature>
<dbReference type="PROSITE" id="PS50097">
    <property type="entry name" value="BTB"/>
    <property type="match status" value="1"/>
</dbReference>
<feature type="domain" description="BTB" evidence="2">
    <location>
        <begin position="43"/>
        <end position="125"/>
    </location>
</feature>
<feature type="compositionally biased region" description="Polar residues" evidence="1">
    <location>
        <begin position="714"/>
        <end position="735"/>
    </location>
</feature>
<feature type="region of interest" description="Disordered" evidence="1">
    <location>
        <begin position="686"/>
        <end position="776"/>
    </location>
</feature>
<evidence type="ECO:0000259" key="2">
    <source>
        <dbReference type="PROSITE" id="PS50097"/>
    </source>
</evidence>
<name>A0A067MYZ1_BOTB1</name>
<gene>
    <name evidence="3" type="ORF">BOTBODRAFT_27325</name>
</gene>
<dbReference type="HOGENOM" id="CLU_006358_1_0_1"/>
<protein>
    <recommendedName>
        <fullName evidence="2">BTB domain-containing protein</fullName>
    </recommendedName>
</protein>
<evidence type="ECO:0000313" key="3">
    <source>
        <dbReference type="EMBL" id="KDQ19905.1"/>
    </source>
</evidence>
<dbReference type="InterPro" id="IPR011333">
    <property type="entry name" value="SKP1/BTB/POZ_sf"/>
</dbReference>
<dbReference type="SUPFAM" id="SSF54695">
    <property type="entry name" value="POZ domain"/>
    <property type="match status" value="1"/>
</dbReference>
<feature type="compositionally biased region" description="Low complexity" evidence="1">
    <location>
        <begin position="330"/>
        <end position="344"/>
    </location>
</feature>
<dbReference type="AlphaFoldDB" id="A0A067MYZ1"/>
<feature type="region of interest" description="Disordered" evidence="1">
    <location>
        <begin position="1"/>
        <end position="22"/>
    </location>
</feature>
<dbReference type="Proteomes" id="UP000027195">
    <property type="component" value="Unassembled WGS sequence"/>
</dbReference>
<reference evidence="4" key="1">
    <citation type="journal article" date="2014" name="Proc. Natl. Acad. Sci. U.S.A.">
        <title>Extensive sampling of basidiomycete genomes demonstrates inadequacy of the white-rot/brown-rot paradigm for wood decay fungi.</title>
        <authorList>
            <person name="Riley R."/>
            <person name="Salamov A.A."/>
            <person name="Brown D.W."/>
            <person name="Nagy L.G."/>
            <person name="Floudas D."/>
            <person name="Held B.W."/>
            <person name="Levasseur A."/>
            <person name="Lombard V."/>
            <person name="Morin E."/>
            <person name="Otillar R."/>
            <person name="Lindquist E.A."/>
            <person name="Sun H."/>
            <person name="LaButti K.M."/>
            <person name="Schmutz J."/>
            <person name="Jabbour D."/>
            <person name="Luo H."/>
            <person name="Baker S.E."/>
            <person name="Pisabarro A.G."/>
            <person name="Walton J.D."/>
            <person name="Blanchette R.A."/>
            <person name="Henrissat B."/>
            <person name="Martin F."/>
            <person name="Cullen D."/>
            <person name="Hibbett D.S."/>
            <person name="Grigoriev I.V."/>
        </authorList>
    </citation>
    <scope>NUCLEOTIDE SEQUENCE [LARGE SCALE GENOMIC DNA]</scope>
    <source>
        <strain evidence="4">FD-172 SS1</strain>
    </source>
</reference>
<keyword evidence="4" id="KW-1185">Reference proteome</keyword>
<evidence type="ECO:0000256" key="1">
    <source>
        <dbReference type="SAM" id="MobiDB-lite"/>
    </source>
</evidence>
<feature type="region of interest" description="Disordered" evidence="1">
    <location>
        <begin position="328"/>
        <end position="350"/>
    </location>
</feature>
<dbReference type="InParanoid" id="A0A067MYZ1"/>
<accession>A0A067MYZ1</accession>
<evidence type="ECO:0000313" key="4">
    <source>
        <dbReference type="Proteomes" id="UP000027195"/>
    </source>
</evidence>
<feature type="compositionally biased region" description="Acidic residues" evidence="1">
    <location>
        <begin position="264"/>
        <end position="280"/>
    </location>
</feature>
<feature type="region of interest" description="Disordered" evidence="1">
    <location>
        <begin position="246"/>
        <end position="280"/>
    </location>
</feature>
<dbReference type="OrthoDB" id="6359943at2759"/>